<reference evidence="2" key="1">
    <citation type="submission" date="2020-11" db="EMBL/GenBank/DDBJ databases">
        <authorList>
            <consortium name="DOE Joint Genome Institute"/>
            <person name="Ahrendt S."/>
            <person name="Riley R."/>
            <person name="Andreopoulos W."/>
            <person name="Labutti K."/>
            <person name="Pangilinan J."/>
            <person name="Ruiz-Duenas F.J."/>
            <person name="Barrasa J.M."/>
            <person name="Sanchez-Garcia M."/>
            <person name="Camarero S."/>
            <person name="Miyauchi S."/>
            <person name="Serrano A."/>
            <person name="Linde D."/>
            <person name="Babiker R."/>
            <person name="Drula E."/>
            <person name="Ayuso-Fernandez I."/>
            <person name="Pacheco R."/>
            <person name="Padilla G."/>
            <person name="Ferreira P."/>
            <person name="Barriuso J."/>
            <person name="Kellner H."/>
            <person name="Castanera R."/>
            <person name="Alfaro M."/>
            <person name="Ramirez L."/>
            <person name="Pisabarro A.G."/>
            <person name="Kuo A."/>
            <person name="Tritt A."/>
            <person name="Lipzen A."/>
            <person name="He G."/>
            <person name="Yan M."/>
            <person name="Ng V."/>
            <person name="Cullen D."/>
            <person name="Martin F."/>
            <person name="Rosso M.-N."/>
            <person name="Henrissat B."/>
            <person name="Hibbett D."/>
            <person name="Martinez A.T."/>
            <person name="Grigoriev I.V."/>
        </authorList>
    </citation>
    <scope>NUCLEOTIDE SEQUENCE</scope>
    <source>
        <strain evidence="2">CBS 247.69</strain>
    </source>
</reference>
<dbReference type="OrthoDB" id="2686689at2759"/>
<accession>A0A9P6CB47</accession>
<dbReference type="Pfam" id="PF24764">
    <property type="entry name" value="rva_4"/>
    <property type="match status" value="1"/>
</dbReference>
<dbReference type="Proteomes" id="UP000807353">
    <property type="component" value="Unassembled WGS sequence"/>
</dbReference>
<dbReference type="PANTHER" id="PTHR46791">
    <property type="entry name" value="EXPRESSED PROTEIN"/>
    <property type="match status" value="1"/>
</dbReference>
<sequence length="72" mass="8478">LRIQKERVWQSLVRIDHLGQILQQHATEKTKRRPYKVSRPNALWHIDGHHKLILWGIVVHGVINGYSQTVSH</sequence>
<name>A0A9P6CB47_9AGAR</name>
<evidence type="ECO:0000313" key="2">
    <source>
        <dbReference type="EMBL" id="KAF9455710.1"/>
    </source>
</evidence>
<keyword evidence="3" id="KW-1185">Reference proteome</keyword>
<organism evidence="2 3">
    <name type="scientific">Collybia nuda</name>
    <dbReference type="NCBI Taxonomy" id="64659"/>
    <lineage>
        <taxon>Eukaryota</taxon>
        <taxon>Fungi</taxon>
        <taxon>Dikarya</taxon>
        <taxon>Basidiomycota</taxon>
        <taxon>Agaricomycotina</taxon>
        <taxon>Agaricomycetes</taxon>
        <taxon>Agaricomycetidae</taxon>
        <taxon>Agaricales</taxon>
        <taxon>Tricholomatineae</taxon>
        <taxon>Clitocybaceae</taxon>
        <taxon>Collybia</taxon>
    </lineage>
</organism>
<evidence type="ECO:0000259" key="1">
    <source>
        <dbReference type="Pfam" id="PF24764"/>
    </source>
</evidence>
<dbReference type="InterPro" id="IPR058913">
    <property type="entry name" value="Integrase_dom_put"/>
</dbReference>
<comment type="caution">
    <text evidence="2">The sequence shown here is derived from an EMBL/GenBank/DDBJ whole genome shotgun (WGS) entry which is preliminary data.</text>
</comment>
<dbReference type="PANTHER" id="PTHR46791:SF5">
    <property type="entry name" value="CLR5 DOMAIN-CONTAINING PROTEIN-RELATED"/>
    <property type="match status" value="1"/>
</dbReference>
<feature type="domain" description="Integrase core" evidence="1">
    <location>
        <begin position="35"/>
        <end position="70"/>
    </location>
</feature>
<dbReference type="AlphaFoldDB" id="A0A9P6CB47"/>
<feature type="non-terminal residue" evidence="2">
    <location>
        <position position="1"/>
    </location>
</feature>
<evidence type="ECO:0000313" key="3">
    <source>
        <dbReference type="Proteomes" id="UP000807353"/>
    </source>
</evidence>
<dbReference type="EMBL" id="MU150547">
    <property type="protein sequence ID" value="KAF9455710.1"/>
    <property type="molecule type" value="Genomic_DNA"/>
</dbReference>
<protein>
    <recommendedName>
        <fullName evidence="1">Integrase core domain-containing protein</fullName>
    </recommendedName>
</protein>
<gene>
    <name evidence="2" type="ORF">BDZ94DRAFT_1179398</name>
</gene>
<proteinExistence type="predicted"/>